<feature type="transmembrane region" description="Helical" evidence="9">
    <location>
        <begin position="98"/>
        <end position="117"/>
    </location>
</feature>
<dbReference type="InterPro" id="IPR036259">
    <property type="entry name" value="MFS_trans_sf"/>
</dbReference>
<dbReference type="InterPro" id="IPR005829">
    <property type="entry name" value="Sugar_transporter_CS"/>
</dbReference>
<keyword evidence="12" id="KW-1185">Reference proteome</keyword>
<feature type="transmembrane region" description="Helical" evidence="9">
    <location>
        <begin position="427"/>
        <end position="448"/>
    </location>
</feature>
<evidence type="ECO:0000259" key="10">
    <source>
        <dbReference type="PROSITE" id="PS50850"/>
    </source>
</evidence>
<dbReference type="InterPro" id="IPR020846">
    <property type="entry name" value="MFS_dom"/>
</dbReference>
<organism evidence="11 12">
    <name type="scientific">Brettanomyces naardenensis</name>
    <name type="common">Yeast</name>
    <dbReference type="NCBI Taxonomy" id="13370"/>
    <lineage>
        <taxon>Eukaryota</taxon>
        <taxon>Fungi</taxon>
        <taxon>Dikarya</taxon>
        <taxon>Ascomycota</taxon>
        <taxon>Saccharomycotina</taxon>
        <taxon>Pichiomycetes</taxon>
        <taxon>Pichiales</taxon>
        <taxon>Pichiaceae</taxon>
        <taxon>Brettanomyces</taxon>
    </lineage>
</organism>
<comment type="subcellular location">
    <subcellularLocation>
        <location evidence="1">Membrane</location>
        <topology evidence="1">Multi-pass membrane protein</topology>
    </subcellularLocation>
</comment>
<evidence type="ECO:0000313" key="12">
    <source>
        <dbReference type="Proteomes" id="UP000290900"/>
    </source>
</evidence>
<keyword evidence="3 7" id="KW-0813">Transport</keyword>
<dbReference type="InterPro" id="IPR050360">
    <property type="entry name" value="MFS_Sugar_Transporters"/>
</dbReference>
<dbReference type="FunFam" id="1.20.1250.20:FF:000026">
    <property type="entry name" value="MFS quinate transporter QutD"/>
    <property type="match status" value="1"/>
</dbReference>
<gene>
    <name evidence="11" type="ORF">BRENAR_LOCUS2168</name>
</gene>
<evidence type="ECO:0000256" key="5">
    <source>
        <dbReference type="ARBA" id="ARBA00022989"/>
    </source>
</evidence>
<dbReference type="GO" id="GO:0005351">
    <property type="term" value="F:carbohydrate:proton symporter activity"/>
    <property type="evidence" value="ECO:0007669"/>
    <property type="project" value="TreeGrafter"/>
</dbReference>
<dbReference type="PRINTS" id="PR00171">
    <property type="entry name" value="SUGRTRNSPORT"/>
</dbReference>
<feature type="compositionally biased region" description="Polar residues" evidence="8">
    <location>
        <begin position="524"/>
        <end position="543"/>
    </location>
</feature>
<dbReference type="InterPro" id="IPR003663">
    <property type="entry name" value="Sugar/inositol_transpt"/>
</dbReference>
<evidence type="ECO:0000313" key="11">
    <source>
        <dbReference type="EMBL" id="VEU21435.1"/>
    </source>
</evidence>
<feature type="domain" description="Major facilitator superfamily (MFS) profile" evidence="10">
    <location>
        <begin position="30"/>
        <end position="482"/>
    </location>
</feature>
<dbReference type="CDD" id="cd17356">
    <property type="entry name" value="MFS_HXT"/>
    <property type="match status" value="1"/>
</dbReference>
<dbReference type="PROSITE" id="PS50850">
    <property type="entry name" value="MFS"/>
    <property type="match status" value="1"/>
</dbReference>
<dbReference type="Gene3D" id="1.20.1250.20">
    <property type="entry name" value="MFS general substrate transporter like domains"/>
    <property type="match status" value="1"/>
</dbReference>
<name>A0A448YKH0_BRENA</name>
<feature type="transmembrane region" description="Helical" evidence="9">
    <location>
        <begin position="156"/>
        <end position="179"/>
    </location>
</feature>
<dbReference type="PROSITE" id="PS00217">
    <property type="entry name" value="SUGAR_TRANSPORT_2"/>
    <property type="match status" value="1"/>
</dbReference>
<sequence>MGYDERLVDTAEKIKVFYDRFPKIYNPYFICSISCVSGLMFGVDISSISAFIGTDQYRDYFNSPSSSMQGFITSAMALGSFFGSLASSFVSEPLGRRISLFLCSFFWMVGAAIQCSVQNRPQLIIGRFISGFGVGFGSTVAPVYGSELSPRKIRGFIGGLFQFSVTFGILIMFYISYGLQFVSGTASFRSAWGIQIVFGFILFLGLFILPESPRWLAKHDYWDEAEEIVAKIQAHGDKTNEDVMIEMSEIKDQILVEEQAEKVSYATLFNKKYRVRTTHAIWAQIWQQLTGMNTLMYYITYIFDMAGYKGNTNLVASSIQYVINCVITIPAMFLLDKVGRRPMLMIGAIFMMIFQFAIGGILAAHSKPVPSVNGNTTIRIEIPDSDKSAAKGVIAMCYLFVVSFATSWGVGIWVYDSEIWGENSIRQRGAALTTAADWIFNFAIGMFTPSAFQNITYKTYFVFGTFCACMFIHVLFFFPETKGKRLEEIAQIWDKKIPAWKTANWTPDIPIIGEEKKLDIQHVESPSSNEEASTGQQEAAQMA</sequence>
<feature type="transmembrane region" description="Helical" evidence="9">
    <location>
        <begin position="342"/>
        <end position="364"/>
    </location>
</feature>
<dbReference type="SUPFAM" id="SSF103473">
    <property type="entry name" value="MFS general substrate transporter"/>
    <property type="match status" value="1"/>
</dbReference>
<reference evidence="11 12" key="1">
    <citation type="submission" date="2018-12" db="EMBL/GenBank/DDBJ databases">
        <authorList>
            <person name="Tiukova I."/>
            <person name="Dainat J."/>
        </authorList>
    </citation>
    <scope>NUCLEOTIDE SEQUENCE [LARGE SCALE GENOMIC DNA]</scope>
</reference>
<keyword evidence="5 9" id="KW-1133">Transmembrane helix</keyword>
<evidence type="ECO:0000256" key="6">
    <source>
        <dbReference type="ARBA" id="ARBA00023136"/>
    </source>
</evidence>
<feature type="transmembrane region" description="Helical" evidence="9">
    <location>
        <begin position="281"/>
        <end position="303"/>
    </location>
</feature>
<dbReference type="EMBL" id="CAACVR010000012">
    <property type="protein sequence ID" value="VEU21435.1"/>
    <property type="molecule type" value="Genomic_DNA"/>
</dbReference>
<dbReference type="PANTHER" id="PTHR48022:SF7">
    <property type="entry name" value="MAJOR FACILITATOR SUPERFAMILY (MFS) PROFILE DOMAIN-CONTAINING PROTEIN-RELATED"/>
    <property type="match status" value="1"/>
</dbReference>
<dbReference type="PROSITE" id="PS00216">
    <property type="entry name" value="SUGAR_TRANSPORT_1"/>
    <property type="match status" value="2"/>
</dbReference>
<evidence type="ECO:0000256" key="3">
    <source>
        <dbReference type="ARBA" id="ARBA00022448"/>
    </source>
</evidence>
<accession>A0A448YKH0</accession>
<dbReference type="AlphaFoldDB" id="A0A448YKH0"/>
<evidence type="ECO:0000256" key="4">
    <source>
        <dbReference type="ARBA" id="ARBA00022692"/>
    </source>
</evidence>
<evidence type="ECO:0000256" key="2">
    <source>
        <dbReference type="ARBA" id="ARBA00010992"/>
    </source>
</evidence>
<dbReference type="PANTHER" id="PTHR48022">
    <property type="entry name" value="PLASTIDIC GLUCOSE TRANSPORTER 4"/>
    <property type="match status" value="1"/>
</dbReference>
<protein>
    <submittedName>
        <fullName evidence="11">DEKNAAC102751</fullName>
    </submittedName>
</protein>
<evidence type="ECO:0000256" key="7">
    <source>
        <dbReference type="RuleBase" id="RU003346"/>
    </source>
</evidence>
<feature type="transmembrane region" description="Helical" evidence="9">
    <location>
        <begin position="191"/>
        <end position="209"/>
    </location>
</feature>
<evidence type="ECO:0000256" key="1">
    <source>
        <dbReference type="ARBA" id="ARBA00004141"/>
    </source>
</evidence>
<dbReference type="STRING" id="13370.A0A448YKH0"/>
<feature type="transmembrane region" description="Helical" evidence="9">
    <location>
        <begin position="460"/>
        <end position="478"/>
    </location>
</feature>
<dbReference type="NCBIfam" id="TIGR00879">
    <property type="entry name" value="SP"/>
    <property type="match status" value="1"/>
</dbReference>
<dbReference type="OrthoDB" id="4142200at2759"/>
<comment type="similarity">
    <text evidence="2 7">Belongs to the major facilitator superfamily. Sugar transporter (TC 2.A.1.1) family.</text>
</comment>
<dbReference type="GO" id="GO:0016020">
    <property type="term" value="C:membrane"/>
    <property type="evidence" value="ECO:0007669"/>
    <property type="project" value="UniProtKB-SubCell"/>
</dbReference>
<feature type="transmembrane region" description="Helical" evidence="9">
    <location>
        <begin position="315"/>
        <end position="335"/>
    </location>
</feature>
<evidence type="ECO:0000256" key="8">
    <source>
        <dbReference type="SAM" id="MobiDB-lite"/>
    </source>
</evidence>
<dbReference type="Pfam" id="PF00083">
    <property type="entry name" value="Sugar_tr"/>
    <property type="match status" value="1"/>
</dbReference>
<feature type="transmembrane region" description="Helical" evidence="9">
    <location>
        <begin position="28"/>
        <end position="52"/>
    </location>
</feature>
<proteinExistence type="inferred from homology"/>
<dbReference type="InParanoid" id="A0A448YKH0"/>
<evidence type="ECO:0000256" key="9">
    <source>
        <dbReference type="SAM" id="Phobius"/>
    </source>
</evidence>
<dbReference type="InterPro" id="IPR005828">
    <property type="entry name" value="MFS_sugar_transport-like"/>
</dbReference>
<feature type="region of interest" description="Disordered" evidence="8">
    <location>
        <begin position="520"/>
        <end position="543"/>
    </location>
</feature>
<feature type="transmembrane region" description="Helical" evidence="9">
    <location>
        <begin position="72"/>
        <end position="91"/>
    </location>
</feature>
<feature type="transmembrane region" description="Helical" evidence="9">
    <location>
        <begin position="393"/>
        <end position="415"/>
    </location>
</feature>
<dbReference type="Proteomes" id="UP000290900">
    <property type="component" value="Unassembled WGS sequence"/>
</dbReference>
<keyword evidence="4 9" id="KW-0812">Transmembrane</keyword>
<keyword evidence="6 9" id="KW-0472">Membrane</keyword>
<feature type="transmembrane region" description="Helical" evidence="9">
    <location>
        <begin position="123"/>
        <end position="144"/>
    </location>
</feature>